<evidence type="ECO:0000313" key="2">
    <source>
        <dbReference type="Proteomes" id="UP000824533"/>
    </source>
</evidence>
<name>A0ACC1D2K2_9NEOP</name>
<gene>
    <name evidence="1" type="ORF">K1T71_005899</name>
</gene>
<dbReference type="EMBL" id="CM034396">
    <property type="protein sequence ID" value="KAJ0178076.1"/>
    <property type="molecule type" value="Genomic_DNA"/>
</dbReference>
<evidence type="ECO:0000313" key="1">
    <source>
        <dbReference type="EMBL" id="KAJ0178076.1"/>
    </source>
</evidence>
<protein>
    <submittedName>
        <fullName evidence="1">Uncharacterized protein</fullName>
    </submittedName>
</protein>
<proteinExistence type="predicted"/>
<reference evidence="1 2" key="1">
    <citation type="journal article" date="2021" name="Front. Genet.">
        <title>Chromosome-Level Genome Assembly Reveals Significant Gene Expansion in the Toll and IMD Signaling Pathways of Dendrolimus kikuchii.</title>
        <authorList>
            <person name="Zhou J."/>
            <person name="Wu P."/>
            <person name="Xiong Z."/>
            <person name="Liu N."/>
            <person name="Zhao N."/>
            <person name="Ji M."/>
            <person name="Qiu Y."/>
            <person name="Yang B."/>
        </authorList>
    </citation>
    <scope>NUCLEOTIDE SEQUENCE [LARGE SCALE GENOMIC DNA]</scope>
    <source>
        <strain evidence="1">Ann1</strain>
    </source>
</reference>
<keyword evidence="2" id="KW-1185">Reference proteome</keyword>
<accession>A0ACC1D2K2</accession>
<sequence length="408" mass="47664">MQVEDILEYNLQSNKLQSFEENDCPSELKDDIKQIIKSEGFIKSNVKINELPADGGNFLAELYEIDIAGLTAKGQSEINIFAKQINLGSGSFNAIMDIPGLYKIERFAYKELFRVFNELQEDFKVPVDERYKTVKCYDSNPGAILMDNLCKQGYKTNSRIDTISIDFAEKAIKNIAKFHGLSFAIEKIKPDFFDSKIKPLKYPINFTTEWREYQKSMLSVSMSNLEHDLRNRVEGIILSKLNKFCEYYKNVEVSCLCHGDYRVMNMMVRDLDNKIMDFIALDYQLIHYGNPIMDLFYFIFPATGRKFRKTHLSYLKETYYKTLKNFLKYFDIDIEEIFPRSNFERVYEETLDYGLLTMTTIAPLTYADTEDVPDLVNVSMVDLNFKVLEVFKDRVKGVVEDFIEWGYL</sequence>
<dbReference type="Proteomes" id="UP000824533">
    <property type="component" value="Linkage Group LG10"/>
</dbReference>
<comment type="caution">
    <text evidence="1">The sequence shown here is derived from an EMBL/GenBank/DDBJ whole genome shotgun (WGS) entry which is preliminary data.</text>
</comment>
<organism evidence="1 2">
    <name type="scientific">Dendrolimus kikuchii</name>
    <dbReference type="NCBI Taxonomy" id="765133"/>
    <lineage>
        <taxon>Eukaryota</taxon>
        <taxon>Metazoa</taxon>
        <taxon>Ecdysozoa</taxon>
        <taxon>Arthropoda</taxon>
        <taxon>Hexapoda</taxon>
        <taxon>Insecta</taxon>
        <taxon>Pterygota</taxon>
        <taxon>Neoptera</taxon>
        <taxon>Endopterygota</taxon>
        <taxon>Lepidoptera</taxon>
        <taxon>Glossata</taxon>
        <taxon>Ditrysia</taxon>
        <taxon>Bombycoidea</taxon>
        <taxon>Lasiocampidae</taxon>
        <taxon>Dendrolimus</taxon>
    </lineage>
</organism>